<protein>
    <submittedName>
        <fullName evidence="2">FkbM family methyltransferase</fullName>
    </submittedName>
</protein>
<evidence type="ECO:0000259" key="1">
    <source>
        <dbReference type="Pfam" id="PF05050"/>
    </source>
</evidence>
<dbReference type="InterPro" id="IPR052514">
    <property type="entry name" value="SAM-dependent_MTase"/>
</dbReference>
<dbReference type="GO" id="GO:0032259">
    <property type="term" value="P:methylation"/>
    <property type="evidence" value="ECO:0007669"/>
    <property type="project" value="UniProtKB-KW"/>
</dbReference>
<dbReference type="InterPro" id="IPR029063">
    <property type="entry name" value="SAM-dependent_MTases_sf"/>
</dbReference>
<dbReference type="Pfam" id="PF05050">
    <property type="entry name" value="Methyltransf_21"/>
    <property type="match status" value="1"/>
</dbReference>
<dbReference type="InterPro" id="IPR006342">
    <property type="entry name" value="FkbM_mtfrase"/>
</dbReference>
<proteinExistence type="predicted"/>
<sequence length="323" mass="35188">MLPTAGAPKSTISTAKYADVDVDGARMEGVCGAQARAVVTRPGAQRFSYSKRVKLMQKLSDIEGLIRKSGNVSFDVAGTSISFDLSNRHERAYAARLLLDVCHPQADIDLFLFQHFLRPSDTVLDAGANIGMTALECLEAGAGKVVAVEALPVLYERLKKLNPPGLIAVNKAISSSPGKADFYISTAHNQGSSLNSEMIGIFPSVFGEVVKKTEVELTTIDELVESFGAFDVWKLDIEGAELDAVRGAQKTLGKCPPRIVIVELYDDFYDDFRSGMIDSHPFVGRAFLSIDGYELKILPPVKGFPEGYHVTSPMYVFSRFPLE</sequence>
<dbReference type="Gene3D" id="3.40.50.150">
    <property type="entry name" value="Vaccinia Virus protein VP39"/>
    <property type="match status" value="1"/>
</dbReference>
<reference evidence="2" key="1">
    <citation type="submission" date="2022-09" db="EMBL/GenBank/DDBJ databases">
        <title>The complete genome of Acidovorax sp. 5MLIR.</title>
        <authorList>
            <person name="Liu L."/>
            <person name="Yue J."/>
            <person name="Yang F."/>
            <person name="Yuan J."/>
            <person name="Li L."/>
        </authorList>
    </citation>
    <scope>NUCLEOTIDE SEQUENCE</scope>
    <source>
        <strain evidence="2">5MLIR</strain>
    </source>
</reference>
<name>A0ABY6GAQ6_9BURK</name>
<keyword evidence="2" id="KW-0489">Methyltransferase</keyword>
<keyword evidence="2" id="KW-0808">Transferase</keyword>
<dbReference type="EMBL" id="CP106881">
    <property type="protein sequence ID" value="UYG51632.1"/>
    <property type="molecule type" value="Genomic_DNA"/>
</dbReference>
<feature type="domain" description="Methyltransferase FkbM" evidence="1">
    <location>
        <begin position="125"/>
        <end position="272"/>
    </location>
</feature>
<dbReference type="PANTHER" id="PTHR34203">
    <property type="entry name" value="METHYLTRANSFERASE, FKBM FAMILY PROTEIN"/>
    <property type="match status" value="1"/>
</dbReference>
<gene>
    <name evidence="2" type="ORF">M9799_16525</name>
</gene>
<dbReference type="SUPFAM" id="SSF53335">
    <property type="entry name" value="S-adenosyl-L-methionine-dependent methyltransferases"/>
    <property type="match status" value="1"/>
</dbReference>
<dbReference type="RefSeq" id="WP_231042403.1">
    <property type="nucleotide sequence ID" value="NZ_CP106881.1"/>
</dbReference>
<keyword evidence="3" id="KW-1185">Reference proteome</keyword>
<dbReference type="GO" id="GO:0008168">
    <property type="term" value="F:methyltransferase activity"/>
    <property type="evidence" value="ECO:0007669"/>
    <property type="project" value="UniProtKB-KW"/>
</dbReference>
<organism evidence="2 3">
    <name type="scientific">Comamonas endophytica</name>
    <dbReference type="NCBI Taxonomy" id="2949090"/>
    <lineage>
        <taxon>Bacteria</taxon>
        <taxon>Pseudomonadati</taxon>
        <taxon>Pseudomonadota</taxon>
        <taxon>Betaproteobacteria</taxon>
        <taxon>Burkholderiales</taxon>
        <taxon>Comamonadaceae</taxon>
        <taxon>Comamonas</taxon>
    </lineage>
</organism>
<evidence type="ECO:0000313" key="2">
    <source>
        <dbReference type="EMBL" id="UYG51632.1"/>
    </source>
</evidence>
<accession>A0ABY6GAQ6</accession>
<dbReference type="Proteomes" id="UP001162800">
    <property type="component" value="Chromosome"/>
</dbReference>
<dbReference type="NCBIfam" id="TIGR01444">
    <property type="entry name" value="fkbM_fam"/>
    <property type="match status" value="1"/>
</dbReference>
<evidence type="ECO:0000313" key="3">
    <source>
        <dbReference type="Proteomes" id="UP001162800"/>
    </source>
</evidence>
<dbReference type="PANTHER" id="PTHR34203:SF15">
    <property type="entry name" value="SLL1173 PROTEIN"/>
    <property type="match status" value="1"/>
</dbReference>